<organism evidence="3 4">
    <name type="scientific">Ancylobacter radicis</name>
    <dbReference type="NCBI Taxonomy" id="2836179"/>
    <lineage>
        <taxon>Bacteria</taxon>
        <taxon>Pseudomonadati</taxon>
        <taxon>Pseudomonadota</taxon>
        <taxon>Alphaproteobacteria</taxon>
        <taxon>Hyphomicrobiales</taxon>
        <taxon>Xanthobacteraceae</taxon>
        <taxon>Ancylobacter</taxon>
    </lineage>
</organism>
<feature type="compositionally biased region" description="Polar residues" evidence="1">
    <location>
        <begin position="68"/>
        <end position="79"/>
    </location>
</feature>
<comment type="caution">
    <text evidence="3">The sequence shown here is derived from an EMBL/GenBank/DDBJ whole genome shotgun (WGS) entry which is preliminary data.</text>
</comment>
<feature type="region of interest" description="Disordered" evidence="1">
    <location>
        <begin position="21"/>
        <end position="108"/>
    </location>
</feature>
<evidence type="ECO:0000313" key="3">
    <source>
        <dbReference type="EMBL" id="MBS9476431.1"/>
    </source>
</evidence>
<gene>
    <name evidence="3" type="ORF">KIP89_04850</name>
</gene>
<dbReference type="EMBL" id="JAHCQH010000014">
    <property type="protein sequence ID" value="MBS9476431.1"/>
    <property type="molecule type" value="Genomic_DNA"/>
</dbReference>
<keyword evidence="4" id="KW-1185">Reference proteome</keyword>
<name>A0ABS5R6B3_9HYPH</name>
<evidence type="ECO:0000313" key="4">
    <source>
        <dbReference type="Proteomes" id="UP001166585"/>
    </source>
</evidence>
<feature type="signal peptide" evidence="2">
    <location>
        <begin position="1"/>
        <end position="21"/>
    </location>
</feature>
<dbReference type="Proteomes" id="UP001166585">
    <property type="component" value="Unassembled WGS sequence"/>
</dbReference>
<keyword evidence="2" id="KW-0732">Signal</keyword>
<evidence type="ECO:0000256" key="2">
    <source>
        <dbReference type="SAM" id="SignalP"/>
    </source>
</evidence>
<reference evidence="3" key="1">
    <citation type="submission" date="2021-05" db="EMBL/GenBank/DDBJ databases">
        <authorList>
            <person name="Sun Q."/>
            <person name="Inoue M."/>
        </authorList>
    </citation>
    <scope>NUCLEOTIDE SEQUENCE</scope>
    <source>
        <strain evidence="3">VKM B-3255</strain>
    </source>
</reference>
<accession>A0ABS5R6B3</accession>
<feature type="chain" id="PRO_5045993117" evidence="2">
    <location>
        <begin position="22"/>
        <end position="108"/>
    </location>
</feature>
<proteinExistence type="predicted"/>
<sequence>MRYAACLVIGWLALGALPASAQSSITVHPQPQPGGSGGMEIKIPPLNNPNYLDYGPLPDKPGSDHSQDYMNQAGGNSPDMSGPGSDVDADVMPDSDGAYDGPISGTPF</sequence>
<protein>
    <submittedName>
        <fullName evidence="3">Uncharacterized protein</fullName>
    </submittedName>
</protein>
<dbReference type="RefSeq" id="WP_213754270.1">
    <property type="nucleotide sequence ID" value="NZ_JAHCQH010000014.1"/>
</dbReference>
<evidence type="ECO:0000256" key="1">
    <source>
        <dbReference type="SAM" id="MobiDB-lite"/>
    </source>
</evidence>